<protein>
    <submittedName>
        <fullName evidence="1">Uncharacterized protein</fullName>
    </submittedName>
</protein>
<comment type="caution">
    <text evidence="1">The sequence shown here is derived from an EMBL/GenBank/DDBJ whole genome shotgun (WGS) entry which is preliminary data.</text>
</comment>
<organism evidence="1 2">
    <name type="scientific">Methylobacterium gnaphalii</name>
    <dbReference type="NCBI Taxonomy" id="1010610"/>
    <lineage>
        <taxon>Bacteria</taxon>
        <taxon>Pseudomonadati</taxon>
        <taxon>Pseudomonadota</taxon>
        <taxon>Alphaproteobacteria</taxon>
        <taxon>Hyphomicrobiales</taxon>
        <taxon>Methylobacteriaceae</taxon>
        <taxon>Methylobacterium</taxon>
    </lineage>
</organism>
<dbReference type="Proteomes" id="UP000321750">
    <property type="component" value="Unassembled WGS sequence"/>
</dbReference>
<evidence type="ECO:0000313" key="1">
    <source>
        <dbReference type="EMBL" id="GEP09789.1"/>
    </source>
</evidence>
<name>A0A512JIK3_9HYPH</name>
<dbReference type="OrthoDB" id="9903247at2"/>
<dbReference type="EMBL" id="BJZV01000007">
    <property type="protein sequence ID" value="GEP09789.1"/>
    <property type="molecule type" value="Genomic_DNA"/>
</dbReference>
<reference evidence="1 2" key="1">
    <citation type="submission" date="2019-07" db="EMBL/GenBank/DDBJ databases">
        <title>Whole genome shotgun sequence of Methylobacterium gnaphalii NBRC 107716.</title>
        <authorList>
            <person name="Hosoyama A."/>
            <person name="Uohara A."/>
            <person name="Ohji S."/>
            <person name="Ichikawa N."/>
        </authorList>
    </citation>
    <scope>NUCLEOTIDE SEQUENCE [LARGE SCALE GENOMIC DNA]</scope>
    <source>
        <strain evidence="1 2">NBRC 107716</strain>
    </source>
</reference>
<keyword evidence="2" id="KW-1185">Reference proteome</keyword>
<proteinExistence type="predicted"/>
<dbReference type="RefSeq" id="WP_147046092.1">
    <property type="nucleotide sequence ID" value="NZ_BJZV01000007.1"/>
</dbReference>
<sequence length="141" mass="14958">MINPAVALVVEYVKNGSAMLTGGGAVIAAYVAWGGPLPATQTFVEGKITAVQKSIDDSNASTAKRIEGLTATTLDLQLSSVVQQKARLRYESRATASLIAKADVASRATLDRRSAEINDELSVLDAEATSLRSRIEKLRQP</sequence>
<accession>A0A512JIK3</accession>
<gene>
    <name evidence="1" type="ORF">MGN01_16340</name>
</gene>
<dbReference type="AlphaFoldDB" id="A0A512JIK3"/>
<evidence type="ECO:0000313" key="2">
    <source>
        <dbReference type="Proteomes" id="UP000321750"/>
    </source>
</evidence>